<evidence type="ECO:0000313" key="2">
    <source>
        <dbReference type="EMBL" id="CAH8334248.1"/>
    </source>
</evidence>
<organism evidence="2 3">
    <name type="scientific">Eruca vesicaria subsp. sativa</name>
    <name type="common">Garden rocket</name>
    <name type="synonym">Eruca sativa</name>
    <dbReference type="NCBI Taxonomy" id="29727"/>
    <lineage>
        <taxon>Eukaryota</taxon>
        <taxon>Viridiplantae</taxon>
        <taxon>Streptophyta</taxon>
        <taxon>Embryophyta</taxon>
        <taxon>Tracheophyta</taxon>
        <taxon>Spermatophyta</taxon>
        <taxon>Magnoliopsida</taxon>
        <taxon>eudicotyledons</taxon>
        <taxon>Gunneridae</taxon>
        <taxon>Pentapetalae</taxon>
        <taxon>rosids</taxon>
        <taxon>malvids</taxon>
        <taxon>Brassicales</taxon>
        <taxon>Brassicaceae</taxon>
        <taxon>Brassiceae</taxon>
        <taxon>Eruca</taxon>
    </lineage>
</organism>
<dbReference type="Proteomes" id="UP001642260">
    <property type="component" value="Unassembled WGS sequence"/>
</dbReference>
<feature type="signal peptide" evidence="1">
    <location>
        <begin position="1"/>
        <end position="16"/>
    </location>
</feature>
<keyword evidence="3" id="KW-1185">Reference proteome</keyword>
<accession>A0ABC8JMB1</accession>
<dbReference type="EMBL" id="CAKOAT010124155">
    <property type="protein sequence ID" value="CAH8334248.1"/>
    <property type="molecule type" value="Genomic_DNA"/>
</dbReference>
<evidence type="ECO:0000313" key="3">
    <source>
        <dbReference type="Proteomes" id="UP001642260"/>
    </source>
</evidence>
<dbReference type="AlphaFoldDB" id="A0ABC8JMB1"/>
<feature type="chain" id="PRO_5044829246" evidence="1">
    <location>
        <begin position="17"/>
        <end position="107"/>
    </location>
</feature>
<keyword evidence="1" id="KW-0732">Signal</keyword>
<name>A0ABC8JMB1_ERUVS</name>
<proteinExistence type="predicted"/>
<reference evidence="2 3" key="1">
    <citation type="submission" date="2022-03" db="EMBL/GenBank/DDBJ databases">
        <authorList>
            <person name="Macdonald S."/>
            <person name="Ahmed S."/>
            <person name="Newling K."/>
        </authorList>
    </citation>
    <scope>NUCLEOTIDE SEQUENCE [LARGE SCALE GENOMIC DNA]</scope>
</reference>
<sequence length="107" mass="12322">MILILLLSLLHDLVLIKLLGREDAKIGTIWKRVKPFRCGDFGDCIEKVEILQKLTVKRSNHLIVNKFNNAILADDKHLPMSFLPLPANYIQAYLYHLLPTIFTLSRP</sequence>
<gene>
    <name evidence="2" type="ORF">ERUC_LOCUS13065</name>
</gene>
<evidence type="ECO:0000256" key="1">
    <source>
        <dbReference type="SAM" id="SignalP"/>
    </source>
</evidence>
<protein>
    <submittedName>
        <fullName evidence="2">Uncharacterized protein</fullName>
    </submittedName>
</protein>
<comment type="caution">
    <text evidence="2">The sequence shown here is derived from an EMBL/GenBank/DDBJ whole genome shotgun (WGS) entry which is preliminary data.</text>
</comment>